<name>A0A7S3AM44_9EUKA</name>
<proteinExistence type="predicted"/>
<feature type="compositionally biased region" description="Low complexity" evidence="1">
    <location>
        <begin position="19"/>
        <end position="31"/>
    </location>
</feature>
<sequence length="140" mass="14467">MGLAEEERGQAVEGKARAAEGMGPEGAAMGAAEEEKGKAAAVMGLAEVERGQALNSTQRRLRVSLDTSAARISTYQTPAGVRAILVQTDEPLCSLHVAIATEADTNAWSHKHLPLVSWLTAAAAMGAAAEEKGGEEKTLG</sequence>
<dbReference type="EMBL" id="HBHX01013397">
    <property type="protein sequence ID" value="CAE0106818.1"/>
    <property type="molecule type" value="Transcribed_RNA"/>
</dbReference>
<organism evidence="2">
    <name type="scientific">Haptolina ericina</name>
    <dbReference type="NCBI Taxonomy" id="156174"/>
    <lineage>
        <taxon>Eukaryota</taxon>
        <taxon>Haptista</taxon>
        <taxon>Haptophyta</taxon>
        <taxon>Prymnesiophyceae</taxon>
        <taxon>Prymnesiales</taxon>
        <taxon>Prymnesiaceae</taxon>
        <taxon>Haptolina</taxon>
    </lineage>
</organism>
<reference evidence="2" key="1">
    <citation type="submission" date="2021-01" db="EMBL/GenBank/DDBJ databases">
        <authorList>
            <person name="Corre E."/>
            <person name="Pelletier E."/>
            <person name="Niang G."/>
            <person name="Scheremetjew M."/>
            <person name="Finn R."/>
            <person name="Kale V."/>
            <person name="Holt S."/>
            <person name="Cochrane G."/>
            <person name="Meng A."/>
            <person name="Brown T."/>
            <person name="Cohen L."/>
        </authorList>
    </citation>
    <scope>NUCLEOTIDE SEQUENCE</scope>
    <source>
        <strain evidence="2">CCMP281</strain>
    </source>
</reference>
<evidence type="ECO:0000256" key="1">
    <source>
        <dbReference type="SAM" id="MobiDB-lite"/>
    </source>
</evidence>
<gene>
    <name evidence="2" type="ORF">HERI1096_LOCUS7477</name>
</gene>
<evidence type="ECO:0000313" key="2">
    <source>
        <dbReference type="EMBL" id="CAE0106818.1"/>
    </source>
</evidence>
<accession>A0A7S3AM44</accession>
<feature type="compositionally biased region" description="Basic and acidic residues" evidence="1">
    <location>
        <begin position="1"/>
        <end position="18"/>
    </location>
</feature>
<feature type="region of interest" description="Disordered" evidence="1">
    <location>
        <begin position="1"/>
        <end position="35"/>
    </location>
</feature>
<dbReference type="AlphaFoldDB" id="A0A7S3AM44"/>
<protein>
    <submittedName>
        <fullName evidence="2">Uncharacterized protein</fullName>
    </submittedName>
</protein>